<protein>
    <submittedName>
        <fullName evidence="3">RsmD family RNA methyltransferase</fullName>
    </submittedName>
</protein>
<dbReference type="GO" id="GO:0003676">
    <property type="term" value="F:nucleic acid binding"/>
    <property type="evidence" value="ECO:0007669"/>
    <property type="project" value="InterPro"/>
</dbReference>
<dbReference type="InterPro" id="IPR029063">
    <property type="entry name" value="SAM-dependent_MTases_sf"/>
</dbReference>
<dbReference type="InterPro" id="IPR002052">
    <property type="entry name" value="DNA_methylase_N6_adenine_CS"/>
</dbReference>
<dbReference type="PANTHER" id="PTHR43542:SF1">
    <property type="entry name" value="METHYLTRANSFERASE"/>
    <property type="match status" value="1"/>
</dbReference>
<accession>A0A948TAQ0</accession>
<comment type="caution">
    <text evidence="3">The sequence shown here is derived from an EMBL/GenBank/DDBJ whole genome shotgun (WGS) entry which is preliminary data.</text>
</comment>
<sequence>MRVISGIYKRRRFDVPHTFKARPTTDFAKENLFNVLNNYIDFEDGVIALDLFAGTGSISIELVSRGCDKVISVEKDPQHFAFINKIMKEVKTDKCFVLKGDVFKYIERCNEKFDFIFADPPYALEKLPEIPNMIFKYELLKKDGLFVLEHGKDLSFESHPNFIEHRYYGSVNFSFFGYKEDTQTESSTAEEKTNE</sequence>
<keyword evidence="1 3" id="KW-0489">Methyltransferase</keyword>
<dbReference type="EMBL" id="JAHLFW010000043">
    <property type="protein sequence ID" value="MBU3837610.1"/>
    <property type="molecule type" value="Genomic_DNA"/>
</dbReference>
<reference evidence="3" key="2">
    <citation type="submission" date="2021-04" db="EMBL/GenBank/DDBJ databases">
        <authorList>
            <person name="Gilroy R."/>
        </authorList>
    </citation>
    <scope>NUCLEOTIDE SEQUENCE</scope>
    <source>
        <strain evidence="3">G4-2901</strain>
    </source>
</reference>
<dbReference type="PANTHER" id="PTHR43542">
    <property type="entry name" value="METHYLTRANSFERASE"/>
    <property type="match status" value="1"/>
</dbReference>
<dbReference type="Pfam" id="PF03602">
    <property type="entry name" value="Cons_hypoth95"/>
    <property type="match status" value="1"/>
</dbReference>
<dbReference type="CDD" id="cd02440">
    <property type="entry name" value="AdoMet_MTases"/>
    <property type="match status" value="1"/>
</dbReference>
<dbReference type="PROSITE" id="PS00092">
    <property type="entry name" value="N6_MTASE"/>
    <property type="match status" value="1"/>
</dbReference>
<evidence type="ECO:0000256" key="1">
    <source>
        <dbReference type="ARBA" id="ARBA00022603"/>
    </source>
</evidence>
<reference evidence="3" key="1">
    <citation type="journal article" date="2021" name="PeerJ">
        <title>Extensive microbial diversity within the chicken gut microbiome revealed by metagenomics and culture.</title>
        <authorList>
            <person name="Gilroy R."/>
            <person name="Ravi A."/>
            <person name="Getino M."/>
            <person name="Pursley I."/>
            <person name="Horton D.L."/>
            <person name="Alikhan N.F."/>
            <person name="Baker D."/>
            <person name="Gharbi K."/>
            <person name="Hall N."/>
            <person name="Watson M."/>
            <person name="Adriaenssens E.M."/>
            <person name="Foster-Nyarko E."/>
            <person name="Jarju S."/>
            <person name="Secka A."/>
            <person name="Antonio M."/>
            <person name="Oren A."/>
            <person name="Chaudhuri R.R."/>
            <person name="La Ragione R."/>
            <person name="Hildebrand F."/>
            <person name="Pallen M.J."/>
        </authorList>
    </citation>
    <scope>NUCLEOTIDE SEQUENCE</scope>
    <source>
        <strain evidence="3">G4-2901</strain>
    </source>
</reference>
<dbReference type="SUPFAM" id="SSF53335">
    <property type="entry name" value="S-adenosyl-L-methionine-dependent methyltransferases"/>
    <property type="match status" value="1"/>
</dbReference>
<dbReference type="GO" id="GO:0031167">
    <property type="term" value="P:rRNA methylation"/>
    <property type="evidence" value="ECO:0007669"/>
    <property type="project" value="InterPro"/>
</dbReference>
<dbReference type="PIRSF" id="PIRSF004553">
    <property type="entry name" value="CHP00095"/>
    <property type="match status" value="1"/>
</dbReference>
<dbReference type="Proteomes" id="UP000783796">
    <property type="component" value="Unassembled WGS sequence"/>
</dbReference>
<gene>
    <name evidence="3" type="ORF">H9777_04690</name>
</gene>
<keyword evidence="2" id="KW-0808">Transferase</keyword>
<evidence type="ECO:0000313" key="3">
    <source>
        <dbReference type="EMBL" id="MBU3837610.1"/>
    </source>
</evidence>
<dbReference type="GO" id="GO:0008168">
    <property type="term" value="F:methyltransferase activity"/>
    <property type="evidence" value="ECO:0007669"/>
    <property type="project" value="UniProtKB-KW"/>
</dbReference>
<name>A0A948TAQ0_9BACT</name>
<evidence type="ECO:0000256" key="2">
    <source>
        <dbReference type="ARBA" id="ARBA00022679"/>
    </source>
</evidence>
<proteinExistence type="predicted"/>
<dbReference type="InterPro" id="IPR004398">
    <property type="entry name" value="RNA_MeTrfase_RsmD"/>
</dbReference>
<organism evidence="3 4">
    <name type="scientific">Candidatus Phocaeicola faecigallinarum</name>
    <dbReference type="NCBI Taxonomy" id="2838732"/>
    <lineage>
        <taxon>Bacteria</taxon>
        <taxon>Pseudomonadati</taxon>
        <taxon>Bacteroidota</taxon>
        <taxon>Bacteroidia</taxon>
        <taxon>Bacteroidales</taxon>
        <taxon>Bacteroidaceae</taxon>
        <taxon>Phocaeicola</taxon>
    </lineage>
</organism>
<dbReference type="AlphaFoldDB" id="A0A948TAQ0"/>
<evidence type="ECO:0000313" key="4">
    <source>
        <dbReference type="Proteomes" id="UP000783796"/>
    </source>
</evidence>
<dbReference type="Gene3D" id="3.40.50.150">
    <property type="entry name" value="Vaccinia Virus protein VP39"/>
    <property type="match status" value="1"/>
</dbReference>